<evidence type="ECO:0000313" key="2">
    <source>
        <dbReference type="Proteomes" id="UP000009168"/>
    </source>
</evidence>
<dbReference type="EMBL" id="GG662441">
    <property type="protein sequence ID" value="EAS04888.1"/>
    <property type="molecule type" value="Genomic_DNA"/>
</dbReference>
<accession>I7MAM6</accession>
<reference evidence="2" key="1">
    <citation type="journal article" date="2006" name="PLoS Biol.">
        <title>Macronuclear genome sequence of the ciliate Tetrahymena thermophila, a model eukaryote.</title>
        <authorList>
            <person name="Eisen J.A."/>
            <person name="Coyne R.S."/>
            <person name="Wu M."/>
            <person name="Wu D."/>
            <person name="Thiagarajan M."/>
            <person name="Wortman J.R."/>
            <person name="Badger J.H."/>
            <person name="Ren Q."/>
            <person name="Amedeo P."/>
            <person name="Jones K.M."/>
            <person name="Tallon L.J."/>
            <person name="Delcher A.L."/>
            <person name="Salzberg S.L."/>
            <person name="Silva J.C."/>
            <person name="Haas B.J."/>
            <person name="Majoros W.H."/>
            <person name="Farzad M."/>
            <person name="Carlton J.M."/>
            <person name="Smith R.K. Jr."/>
            <person name="Garg J."/>
            <person name="Pearlman R.E."/>
            <person name="Karrer K.M."/>
            <person name="Sun L."/>
            <person name="Manning G."/>
            <person name="Elde N.C."/>
            <person name="Turkewitz A.P."/>
            <person name="Asai D.J."/>
            <person name="Wilkes D.E."/>
            <person name="Wang Y."/>
            <person name="Cai H."/>
            <person name="Collins K."/>
            <person name="Stewart B.A."/>
            <person name="Lee S.R."/>
            <person name="Wilamowska K."/>
            <person name="Weinberg Z."/>
            <person name="Ruzzo W.L."/>
            <person name="Wloga D."/>
            <person name="Gaertig J."/>
            <person name="Frankel J."/>
            <person name="Tsao C.-C."/>
            <person name="Gorovsky M.A."/>
            <person name="Keeling P.J."/>
            <person name="Waller R.F."/>
            <person name="Patron N.J."/>
            <person name="Cherry J.M."/>
            <person name="Stover N.A."/>
            <person name="Krieger C.J."/>
            <person name="del Toro C."/>
            <person name="Ryder H.F."/>
            <person name="Williamson S.C."/>
            <person name="Barbeau R.A."/>
            <person name="Hamilton E.P."/>
            <person name="Orias E."/>
        </authorList>
    </citation>
    <scope>NUCLEOTIDE SEQUENCE [LARGE SCALE GENOMIC DNA]</scope>
    <source>
        <strain evidence="2">SB210</strain>
    </source>
</reference>
<evidence type="ECO:0000313" key="1">
    <source>
        <dbReference type="EMBL" id="EAS04888.1"/>
    </source>
</evidence>
<organism evidence="1 2">
    <name type="scientific">Tetrahymena thermophila (strain SB210)</name>
    <dbReference type="NCBI Taxonomy" id="312017"/>
    <lineage>
        <taxon>Eukaryota</taxon>
        <taxon>Sar</taxon>
        <taxon>Alveolata</taxon>
        <taxon>Ciliophora</taxon>
        <taxon>Intramacronucleata</taxon>
        <taxon>Oligohymenophorea</taxon>
        <taxon>Hymenostomatida</taxon>
        <taxon>Tetrahymenina</taxon>
        <taxon>Tetrahymenidae</taxon>
        <taxon>Tetrahymena</taxon>
    </lineage>
</organism>
<dbReference type="KEGG" id="tet:TTHERM_00469370"/>
<name>I7MAM6_TETTS</name>
<sequence>MNQNSRDKYLSFMKSSAEDQYQKEQQQLKIKQQQKQKIINHRNVVIFGTDDQKKQVEKNLKNQIQLQCEIKRQIESKDKEEQRKNTGIDSITNMQRENYIDNQYRNQMLKQIQRENKILAQEKQIKQQNEKRENQMYNQDRFLDYSKRNQYFF</sequence>
<proteinExistence type="predicted"/>
<dbReference type="RefSeq" id="XP_001025133.1">
    <property type="nucleotide sequence ID" value="XM_001025133.2"/>
</dbReference>
<protein>
    <submittedName>
        <fullName evidence="1">Uncharacterized protein</fullName>
    </submittedName>
</protein>
<gene>
    <name evidence="1" type="ORF">TTHERM_00469370</name>
</gene>
<keyword evidence="2" id="KW-1185">Reference proteome</keyword>
<dbReference type="InParanoid" id="I7MAM6"/>
<dbReference type="HOGENOM" id="CLU_1716914_0_0_1"/>
<dbReference type="AlphaFoldDB" id="I7MAM6"/>
<dbReference type="Proteomes" id="UP000009168">
    <property type="component" value="Unassembled WGS sequence"/>
</dbReference>
<dbReference type="GeneID" id="7833675"/>